<accession>A0A3B1AYZ2</accession>
<reference evidence="1" key="1">
    <citation type="submission" date="2018-06" db="EMBL/GenBank/DDBJ databases">
        <authorList>
            <person name="Zhirakovskaya E."/>
        </authorList>
    </citation>
    <scope>NUCLEOTIDE SEQUENCE</scope>
</reference>
<organism evidence="1">
    <name type="scientific">hydrothermal vent metagenome</name>
    <dbReference type="NCBI Taxonomy" id="652676"/>
    <lineage>
        <taxon>unclassified sequences</taxon>
        <taxon>metagenomes</taxon>
        <taxon>ecological metagenomes</taxon>
    </lineage>
</organism>
<evidence type="ECO:0000313" key="1">
    <source>
        <dbReference type="EMBL" id="VAX07021.1"/>
    </source>
</evidence>
<dbReference type="Gene3D" id="1.25.40.10">
    <property type="entry name" value="Tetratricopeptide repeat domain"/>
    <property type="match status" value="1"/>
</dbReference>
<dbReference type="SUPFAM" id="SSF48452">
    <property type="entry name" value="TPR-like"/>
    <property type="match status" value="1"/>
</dbReference>
<proteinExistence type="predicted"/>
<sequence>MNSLKFITAVWVLLPLLLGGCIGSPYRTAAPVKERYSIPNIAVKPAPAPATMDRRASIPVESGNEEVQIAAYAPPPRIRAEPISGSAVADLMQAAKRQQQAGDMTGASATMERALRIEPRNAYLWSDLAKVRMAQNRYSQAEGLAAKSNALAAADRDLKRDNWLLIAQARRTVGNISGAQSAQSKAYALR</sequence>
<dbReference type="Pfam" id="PF14559">
    <property type="entry name" value="TPR_19"/>
    <property type="match status" value="1"/>
</dbReference>
<dbReference type="EMBL" id="UOFX01000020">
    <property type="protein sequence ID" value="VAX07021.1"/>
    <property type="molecule type" value="Genomic_DNA"/>
</dbReference>
<dbReference type="AlphaFoldDB" id="A0A3B1AYZ2"/>
<dbReference type="PROSITE" id="PS51257">
    <property type="entry name" value="PROKAR_LIPOPROTEIN"/>
    <property type="match status" value="1"/>
</dbReference>
<gene>
    <name evidence="1" type="ORF">MNBD_GAMMA26-2020</name>
</gene>
<name>A0A3B1AYZ2_9ZZZZ</name>
<protein>
    <submittedName>
        <fullName evidence="1">Uncharacterized protein</fullName>
    </submittedName>
</protein>
<dbReference type="InterPro" id="IPR011990">
    <property type="entry name" value="TPR-like_helical_dom_sf"/>
</dbReference>